<feature type="compositionally biased region" description="Basic residues" evidence="1">
    <location>
        <begin position="123"/>
        <end position="144"/>
    </location>
</feature>
<dbReference type="InterPro" id="IPR006734">
    <property type="entry name" value="PLATZ"/>
</dbReference>
<reference evidence="2" key="1">
    <citation type="submission" date="2024-02" db="EMBL/GenBank/DDBJ databases">
        <authorList>
            <consortium name="ELIXIR-Norway"/>
            <consortium name="Elixir Norway"/>
        </authorList>
    </citation>
    <scope>NUCLEOTIDE SEQUENCE</scope>
</reference>
<dbReference type="EMBL" id="OZ019899">
    <property type="protein sequence ID" value="CAK9231445.1"/>
    <property type="molecule type" value="Genomic_DNA"/>
</dbReference>
<organism evidence="2 3">
    <name type="scientific">Sphagnum troendelagicum</name>
    <dbReference type="NCBI Taxonomy" id="128251"/>
    <lineage>
        <taxon>Eukaryota</taxon>
        <taxon>Viridiplantae</taxon>
        <taxon>Streptophyta</taxon>
        <taxon>Embryophyta</taxon>
        <taxon>Bryophyta</taxon>
        <taxon>Sphagnophytina</taxon>
        <taxon>Sphagnopsida</taxon>
        <taxon>Sphagnales</taxon>
        <taxon>Sphagnaceae</taxon>
        <taxon>Sphagnum</taxon>
    </lineage>
</organism>
<dbReference type="PANTHER" id="PTHR31065:SF96">
    <property type="entry name" value="B BOX-TYPE DOMAIN-CONTAINING PROTEIN"/>
    <property type="match status" value="1"/>
</dbReference>
<accession>A0ABP0UXP2</accession>
<evidence type="ECO:0000313" key="3">
    <source>
        <dbReference type="Proteomes" id="UP001497512"/>
    </source>
</evidence>
<keyword evidence="3" id="KW-1185">Reference proteome</keyword>
<protein>
    <submittedName>
        <fullName evidence="2">Uncharacterized protein</fullName>
    </submittedName>
</protein>
<dbReference type="Proteomes" id="UP001497512">
    <property type="component" value="Chromosome 7"/>
</dbReference>
<dbReference type="PANTHER" id="PTHR31065">
    <property type="entry name" value="PLATZ TRANSCRIPTION FACTOR FAMILY PROTEIN"/>
    <property type="match status" value="1"/>
</dbReference>
<sequence length="236" mass="26229">MSSATMILPSSLEGRSGPEWLPDLFTGNASGKCDCGRSWSSHAFCIDCRKPCVLRGDFEENRAHFTHELLRMRQFDHKPVLEANALQALADVSGVQSYYKFGCEDSLIMFLYSQEPAAAAAGKKQKASKKFGKKNYKRGGRTPRRGSQPRGSSPERSLGPFIPCLKCPKILNTDRCTVSFCSLECKMKAVKDDPTVTLSNPRVYTPERLELLRAAINNAVAQASGEEYDISKWTYT</sequence>
<evidence type="ECO:0000313" key="2">
    <source>
        <dbReference type="EMBL" id="CAK9231445.1"/>
    </source>
</evidence>
<name>A0ABP0UXP2_9BRYO</name>
<proteinExistence type="predicted"/>
<evidence type="ECO:0000256" key="1">
    <source>
        <dbReference type="SAM" id="MobiDB-lite"/>
    </source>
</evidence>
<dbReference type="Pfam" id="PF04640">
    <property type="entry name" value="PLATZ"/>
    <property type="match status" value="1"/>
</dbReference>
<feature type="region of interest" description="Disordered" evidence="1">
    <location>
        <begin position="123"/>
        <end position="157"/>
    </location>
</feature>
<gene>
    <name evidence="2" type="ORF">CSSPTR1EN2_LOCUS20624</name>
</gene>